<dbReference type="InterPro" id="IPR020846">
    <property type="entry name" value="MFS_dom"/>
</dbReference>
<proteinExistence type="predicted"/>
<keyword evidence="11" id="KW-1185">Reference proteome</keyword>
<keyword evidence="4 8" id="KW-0812">Transmembrane</keyword>
<dbReference type="OrthoDB" id="9775268at2"/>
<dbReference type="Proteomes" id="UP000322530">
    <property type="component" value="Unassembled WGS sequence"/>
</dbReference>
<feature type="compositionally biased region" description="Polar residues" evidence="7">
    <location>
        <begin position="1"/>
        <end position="11"/>
    </location>
</feature>
<feature type="transmembrane region" description="Helical" evidence="8">
    <location>
        <begin position="44"/>
        <end position="68"/>
    </location>
</feature>
<evidence type="ECO:0000256" key="7">
    <source>
        <dbReference type="SAM" id="MobiDB-lite"/>
    </source>
</evidence>
<evidence type="ECO:0000256" key="4">
    <source>
        <dbReference type="ARBA" id="ARBA00022692"/>
    </source>
</evidence>
<feature type="transmembrane region" description="Helical" evidence="8">
    <location>
        <begin position="344"/>
        <end position="367"/>
    </location>
</feature>
<dbReference type="PROSITE" id="PS50850">
    <property type="entry name" value="MFS"/>
    <property type="match status" value="1"/>
</dbReference>
<reference evidence="10 11" key="1">
    <citation type="submission" date="2019-01" db="EMBL/GenBank/DDBJ databases">
        <title>Draft genome sequence of Dictyobacter sp. Uno17.</title>
        <authorList>
            <person name="Wang C.M."/>
            <person name="Zheng Y."/>
            <person name="Sakai Y."/>
            <person name="Abe K."/>
            <person name="Yokota A."/>
            <person name="Yabe S."/>
        </authorList>
    </citation>
    <scope>NUCLEOTIDE SEQUENCE [LARGE SCALE GENOMIC DNA]</scope>
    <source>
        <strain evidence="10 11">Uno17</strain>
    </source>
</reference>
<evidence type="ECO:0000313" key="11">
    <source>
        <dbReference type="Proteomes" id="UP000322530"/>
    </source>
</evidence>
<keyword evidence="6 8" id="KW-0472">Membrane</keyword>
<organism evidence="10 11">
    <name type="scientific">Dictyobacter arantiisoli</name>
    <dbReference type="NCBI Taxonomy" id="2014874"/>
    <lineage>
        <taxon>Bacteria</taxon>
        <taxon>Bacillati</taxon>
        <taxon>Chloroflexota</taxon>
        <taxon>Ktedonobacteria</taxon>
        <taxon>Ktedonobacterales</taxon>
        <taxon>Dictyobacteraceae</taxon>
        <taxon>Dictyobacter</taxon>
    </lineage>
</organism>
<feature type="region of interest" description="Disordered" evidence="7">
    <location>
        <begin position="1"/>
        <end position="20"/>
    </location>
</feature>
<gene>
    <name evidence="10" type="ORF">KDI_50120</name>
</gene>
<dbReference type="InterPro" id="IPR010290">
    <property type="entry name" value="TM_effector"/>
</dbReference>
<dbReference type="EMBL" id="BIXY01000113">
    <property type="protein sequence ID" value="GCF11448.1"/>
    <property type="molecule type" value="Genomic_DNA"/>
</dbReference>
<feature type="transmembrane region" description="Helical" evidence="8">
    <location>
        <begin position="405"/>
        <end position="428"/>
    </location>
</feature>
<comment type="caution">
    <text evidence="10">The sequence shown here is derived from an EMBL/GenBank/DDBJ whole genome shotgun (WGS) entry which is preliminary data.</text>
</comment>
<dbReference type="CDD" id="cd06173">
    <property type="entry name" value="MFS_MefA_like"/>
    <property type="match status" value="1"/>
</dbReference>
<dbReference type="AlphaFoldDB" id="A0A5A5TJN9"/>
<evidence type="ECO:0000256" key="1">
    <source>
        <dbReference type="ARBA" id="ARBA00004651"/>
    </source>
</evidence>
<evidence type="ECO:0000313" key="10">
    <source>
        <dbReference type="EMBL" id="GCF11448.1"/>
    </source>
</evidence>
<feature type="domain" description="Major facilitator superfamily (MFS) profile" evidence="9">
    <location>
        <begin position="41"/>
        <end position="433"/>
    </location>
</feature>
<feature type="transmembrane region" description="Helical" evidence="8">
    <location>
        <begin position="319"/>
        <end position="338"/>
    </location>
</feature>
<evidence type="ECO:0000256" key="3">
    <source>
        <dbReference type="ARBA" id="ARBA00022475"/>
    </source>
</evidence>
<feature type="transmembrane region" description="Helical" evidence="8">
    <location>
        <begin position="291"/>
        <end position="312"/>
    </location>
</feature>
<evidence type="ECO:0000259" key="9">
    <source>
        <dbReference type="PROSITE" id="PS50850"/>
    </source>
</evidence>
<name>A0A5A5TJN9_9CHLR</name>
<dbReference type="PANTHER" id="PTHR23513:SF11">
    <property type="entry name" value="STAPHYLOFERRIN A TRANSPORTER"/>
    <property type="match status" value="1"/>
</dbReference>
<evidence type="ECO:0000256" key="6">
    <source>
        <dbReference type="ARBA" id="ARBA00023136"/>
    </source>
</evidence>
<feature type="transmembrane region" description="Helical" evidence="8">
    <location>
        <begin position="379"/>
        <end position="399"/>
    </location>
</feature>
<keyword evidence="2" id="KW-0813">Transport</keyword>
<evidence type="ECO:0000256" key="8">
    <source>
        <dbReference type="SAM" id="Phobius"/>
    </source>
</evidence>
<evidence type="ECO:0000256" key="5">
    <source>
        <dbReference type="ARBA" id="ARBA00022989"/>
    </source>
</evidence>
<dbReference type="PANTHER" id="PTHR23513">
    <property type="entry name" value="INTEGRAL MEMBRANE EFFLUX PROTEIN-RELATED"/>
    <property type="match status" value="1"/>
</dbReference>
<feature type="transmembrane region" description="Helical" evidence="8">
    <location>
        <begin position="74"/>
        <end position="94"/>
    </location>
</feature>
<dbReference type="Pfam" id="PF05977">
    <property type="entry name" value="MFS_3"/>
    <property type="match status" value="1"/>
</dbReference>
<dbReference type="InterPro" id="IPR036259">
    <property type="entry name" value="MFS_trans_sf"/>
</dbReference>
<dbReference type="GO" id="GO:0005886">
    <property type="term" value="C:plasma membrane"/>
    <property type="evidence" value="ECO:0007669"/>
    <property type="project" value="UniProtKB-SubCell"/>
</dbReference>
<feature type="transmembrane region" description="Helical" evidence="8">
    <location>
        <begin position="249"/>
        <end position="271"/>
    </location>
</feature>
<dbReference type="Gene3D" id="1.20.1250.20">
    <property type="entry name" value="MFS general substrate transporter like domains"/>
    <property type="match status" value="1"/>
</dbReference>
<dbReference type="RefSeq" id="WP_149404277.1">
    <property type="nucleotide sequence ID" value="NZ_BIXY01000113.1"/>
</dbReference>
<keyword evidence="5 8" id="KW-1133">Transmembrane helix</keyword>
<accession>A0A5A5TJN9</accession>
<sequence length="446" mass="48495">MRPIHSSTQEHTLLEEEQRSAPVRTQTRVLGRTFIALRHRNYRLFFFGQMISQVGTWMQITAQAWLILQLTHSALLLGVVSLLQYLPVMIFSLYGGVLADRVPKRTLLLVTQSISLVQSAVMWLLVITGVVQVWHVLLLVALLGITNALDSPTRNAFIHEMVGREDLPNAIALNSSLANMARVLGPGLGGVLVAWLGVAPLFLLNTLSFIAVIIGLFMIDTRTLYALPGKRTDDKKRGTLQSLREGLSYSWHMPAVLLIITLIGGIGLFGITFNVMLPLFATEVFHAGATGYGFIAAAYGLGALFSALWVAWGNRQPSIRFLLIAAFAFGILEIAFALSPVYILAFPLLVSIGFAQIVVTATASTAVQTIAPDHLRGRIIGVYLLVYAGALPLGNFFAGVATTRIGVSTTFLLGGALCLVVAIIAWLLRQPAEESLEESTTEMRSE</sequence>
<evidence type="ECO:0000256" key="2">
    <source>
        <dbReference type="ARBA" id="ARBA00022448"/>
    </source>
</evidence>
<dbReference type="SUPFAM" id="SSF103473">
    <property type="entry name" value="MFS general substrate transporter"/>
    <property type="match status" value="1"/>
</dbReference>
<protein>
    <submittedName>
        <fullName evidence="10">MFS transporter</fullName>
    </submittedName>
</protein>
<dbReference type="GO" id="GO:0022857">
    <property type="term" value="F:transmembrane transporter activity"/>
    <property type="evidence" value="ECO:0007669"/>
    <property type="project" value="InterPro"/>
</dbReference>
<keyword evidence="3" id="KW-1003">Cell membrane</keyword>
<comment type="subcellular location">
    <subcellularLocation>
        <location evidence="1">Cell membrane</location>
        <topology evidence="1">Multi-pass membrane protein</topology>
    </subcellularLocation>
</comment>